<accession>A0ABU7MLT9</accession>
<dbReference type="RefSeq" id="WP_330500870.1">
    <property type="nucleotide sequence ID" value="NZ_JAZDWZ010000007.1"/>
</dbReference>
<keyword evidence="3" id="KW-1185">Reference proteome</keyword>
<dbReference type="EMBL" id="JAZDWZ010000007">
    <property type="protein sequence ID" value="MEE3928458.1"/>
    <property type="molecule type" value="Genomic_DNA"/>
</dbReference>
<gene>
    <name evidence="2" type="ORF">V2E24_02600</name>
</gene>
<protein>
    <recommendedName>
        <fullName evidence="4">ABC transporter permease</fullName>
    </recommendedName>
</protein>
<organism evidence="2 3">
    <name type="scientific">Mycoplasmopsis ciconiae</name>
    <dbReference type="NCBI Taxonomy" id="561067"/>
    <lineage>
        <taxon>Bacteria</taxon>
        <taxon>Bacillati</taxon>
        <taxon>Mycoplasmatota</taxon>
        <taxon>Mycoplasmoidales</taxon>
        <taxon>Metamycoplasmataceae</taxon>
        <taxon>Mycoplasmopsis</taxon>
    </lineage>
</organism>
<feature type="transmembrane region" description="Helical" evidence="1">
    <location>
        <begin position="582"/>
        <end position="603"/>
    </location>
</feature>
<comment type="caution">
    <text evidence="2">The sequence shown here is derived from an EMBL/GenBank/DDBJ whole genome shotgun (WGS) entry which is preliminary data.</text>
</comment>
<proteinExistence type="predicted"/>
<evidence type="ECO:0008006" key="4">
    <source>
        <dbReference type="Google" id="ProtNLM"/>
    </source>
</evidence>
<feature type="transmembrane region" description="Helical" evidence="1">
    <location>
        <begin position="24"/>
        <end position="45"/>
    </location>
</feature>
<feature type="transmembrane region" description="Helical" evidence="1">
    <location>
        <begin position="51"/>
        <end position="70"/>
    </location>
</feature>
<keyword evidence="1" id="KW-0812">Transmembrane</keyword>
<name>A0ABU7MLT9_9BACT</name>
<sequence length="608" mass="71328">MKTNKTLSYFSFLLKLTLKRKSTYIYILIYALIYMCFLVGFLLSGTDINKYVYLSYFLISLLMGIFFSGLKSLNIFKDLENEGIEILVFSKSLSRKQIVLTKTLSANFINFIYALLNTLIQIPFFYYLNWDIKTALLFLYSFVSVFFALVIFSNITTLLAFKFDSKVALSLPLVASFIFIFTGMIIQNNSSSNFEHFYSLISRKYDFNDANNEANVSFFGVNNQRQMVVLPNGKENNDFTELQKLYLKEAFKESSNTAKQWQIYTWSALPYQFFELINPDNINLLNFKNNKNDNQLINSSFANDINNQYKITFDQKLNNFDIYKNSDIYQKEFLVPFLLKNSSVNLDKSNSYLIYARKDADNFDVEFIEDKFNYVKDNSLVGKIHWNNILNLINNSTFQRVFDNFKEQLNSLVNTYISKNNLDINNLSDIKLKEIKKLIIQHISSLINDNNNIFYQSDINSTFLDKDAFNKNIIKSESEKAINLFVLIVYKLYFDDFNSLIFKAISLNDNVLLKNTPSQFEITFDNNTYFIGGFKDFKLKHRVENDNVILRYELEKANNYLFENTKNYALVYKDKNVVNKNIFILVWFVVSVLLVTANVIVYIRKDYK</sequence>
<feature type="transmembrane region" description="Helical" evidence="1">
    <location>
        <begin position="167"/>
        <end position="186"/>
    </location>
</feature>
<evidence type="ECO:0000256" key="1">
    <source>
        <dbReference type="SAM" id="Phobius"/>
    </source>
</evidence>
<reference evidence="2" key="1">
    <citation type="submission" date="2024-01" db="EMBL/GenBank/DDBJ databases">
        <title>Genome sequence of Mycoplasma ciconiae type strain DSM 25251.</title>
        <authorList>
            <person name="Spergser J."/>
        </authorList>
    </citation>
    <scope>NUCLEOTIDE SEQUENCE [LARGE SCALE GENOMIC DNA]</scope>
    <source>
        <strain evidence="2">DSM 25251</strain>
    </source>
</reference>
<feature type="transmembrane region" description="Helical" evidence="1">
    <location>
        <begin position="134"/>
        <end position="155"/>
    </location>
</feature>
<evidence type="ECO:0000313" key="2">
    <source>
        <dbReference type="EMBL" id="MEE3928458.1"/>
    </source>
</evidence>
<evidence type="ECO:0000313" key="3">
    <source>
        <dbReference type="Proteomes" id="UP001344817"/>
    </source>
</evidence>
<keyword evidence="1" id="KW-1133">Transmembrane helix</keyword>
<dbReference type="Proteomes" id="UP001344817">
    <property type="component" value="Unassembled WGS sequence"/>
</dbReference>
<keyword evidence="1" id="KW-0472">Membrane</keyword>
<feature type="transmembrane region" description="Helical" evidence="1">
    <location>
        <begin position="104"/>
        <end position="128"/>
    </location>
</feature>